<feature type="domain" description="C2H2-type" evidence="2">
    <location>
        <begin position="74"/>
        <end position="96"/>
    </location>
</feature>
<dbReference type="InterPro" id="IPR013087">
    <property type="entry name" value="Znf_C2H2_type"/>
</dbReference>
<dbReference type="PROSITE" id="PS00028">
    <property type="entry name" value="ZINC_FINGER_C2H2_1"/>
    <property type="match status" value="1"/>
</dbReference>
<sequence>MDEEMIMLDNIMPLELAIKRELEYRRKMEASQKQHKSKYKQFLVPTQGPLPSQVGIKRKGPAINIQKHPASLVCKACQLAFTTMFHLKQHCASQTHKDNLLQLKARGGALSNPLSCELCQASCSSERVMEQHLNGTKHVASLQEVEKGKRATGEASAGDALVNKRSRT</sequence>
<organism evidence="3">
    <name type="scientific">Davidia involucrata</name>
    <name type="common">Dove tree</name>
    <dbReference type="NCBI Taxonomy" id="16924"/>
    <lineage>
        <taxon>Eukaryota</taxon>
        <taxon>Viridiplantae</taxon>
        <taxon>Streptophyta</taxon>
        <taxon>Embryophyta</taxon>
        <taxon>Tracheophyta</taxon>
        <taxon>Spermatophyta</taxon>
        <taxon>Magnoliopsida</taxon>
        <taxon>eudicotyledons</taxon>
        <taxon>Gunneridae</taxon>
        <taxon>Pentapetalae</taxon>
        <taxon>asterids</taxon>
        <taxon>Cornales</taxon>
        <taxon>Nyssaceae</taxon>
        <taxon>Davidia</taxon>
    </lineage>
</organism>
<dbReference type="GO" id="GO:0003676">
    <property type="term" value="F:nucleic acid binding"/>
    <property type="evidence" value="ECO:0007669"/>
    <property type="project" value="InterPro"/>
</dbReference>
<dbReference type="SMART" id="SM00451">
    <property type="entry name" value="ZnF_U1"/>
    <property type="match status" value="2"/>
</dbReference>
<dbReference type="PANTHER" id="PTHR47487:SF20">
    <property type="entry name" value="ZINC FINGER, U1-TYPE-RELATED"/>
    <property type="match status" value="1"/>
</dbReference>
<dbReference type="SUPFAM" id="SSF57667">
    <property type="entry name" value="beta-beta-alpha zinc fingers"/>
    <property type="match status" value="2"/>
</dbReference>
<reference evidence="3" key="1">
    <citation type="submission" date="2019-08" db="EMBL/GenBank/DDBJ databases">
        <title>Reference gene set and small RNA set construction with multiple tissues from Davidia involucrata Baill.</title>
        <authorList>
            <person name="Yang H."/>
            <person name="Zhou C."/>
            <person name="Li G."/>
            <person name="Wang J."/>
            <person name="Gao P."/>
            <person name="Wang M."/>
            <person name="Wang R."/>
            <person name="Zhao Y."/>
        </authorList>
    </citation>
    <scope>NUCLEOTIDE SEQUENCE</scope>
    <source>
        <tissue evidence="3">Mixed with DoveR01_LX</tissue>
    </source>
</reference>
<dbReference type="InterPro" id="IPR003604">
    <property type="entry name" value="Matrin/U1-like-C_Znf_C2H2"/>
</dbReference>
<proteinExistence type="predicted"/>
<name>A0A5B7AQW1_DAVIN</name>
<dbReference type="InterPro" id="IPR036236">
    <property type="entry name" value="Znf_C2H2_sf"/>
</dbReference>
<dbReference type="Gene3D" id="3.30.160.60">
    <property type="entry name" value="Classic Zinc Finger"/>
    <property type="match status" value="1"/>
</dbReference>
<gene>
    <name evidence="3" type="ORF">Din_028430</name>
</gene>
<dbReference type="SMART" id="SM00355">
    <property type="entry name" value="ZnF_C2H2"/>
    <property type="match status" value="2"/>
</dbReference>
<accession>A0A5B7AQW1</accession>
<evidence type="ECO:0000256" key="1">
    <source>
        <dbReference type="SAM" id="MobiDB-lite"/>
    </source>
</evidence>
<dbReference type="AlphaFoldDB" id="A0A5B7AQW1"/>
<feature type="region of interest" description="Disordered" evidence="1">
    <location>
        <begin position="145"/>
        <end position="168"/>
    </location>
</feature>
<dbReference type="Pfam" id="PF12874">
    <property type="entry name" value="zf-met"/>
    <property type="match status" value="2"/>
</dbReference>
<dbReference type="GO" id="GO:0008270">
    <property type="term" value="F:zinc ion binding"/>
    <property type="evidence" value="ECO:0007669"/>
    <property type="project" value="InterPro"/>
</dbReference>
<dbReference type="EMBL" id="GHES01028430">
    <property type="protein sequence ID" value="MPA58989.1"/>
    <property type="molecule type" value="Transcribed_RNA"/>
</dbReference>
<dbReference type="PANTHER" id="PTHR47487">
    <property type="entry name" value="OS06G0651300 PROTEIN-RELATED"/>
    <property type="match status" value="1"/>
</dbReference>
<evidence type="ECO:0000313" key="3">
    <source>
        <dbReference type="EMBL" id="MPA58989.1"/>
    </source>
</evidence>
<protein>
    <submittedName>
        <fullName evidence="3">Putative Zinc finger, C2H2</fullName>
    </submittedName>
</protein>
<evidence type="ECO:0000259" key="2">
    <source>
        <dbReference type="PROSITE" id="PS00028"/>
    </source>
</evidence>